<feature type="region of interest" description="Disordered" evidence="2">
    <location>
        <begin position="278"/>
        <end position="312"/>
    </location>
</feature>
<feature type="repeat" description="WD" evidence="1">
    <location>
        <begin position="1077"/>
        <end position="1112"/>
    </location>
</feature>
<evidence type="ECO:0000313" key="4">
    <source>
        <dbReference type="EMBL" id="RLU15301.1"/>
    </source>
</evidence>
<protein>
    <recommendedName>
        <fullName evidence="3">BEACH domain-containing protein</fullName>
    </recommendedName>
</protein>
<dbReference type="InterPro" id="IPR036372">
    <property type="entry name" value="BEACH_dom_sf"/>
</dbReference>
<evidence type="ECO:0000259" key="3">
    <source>
        <dbReference type="SMART" id="SM01026"/>
    </source>
</evidence>
<dbReference type="SMART" id="SM01026">
    <property type="entry name" value="Beach"/>
    <property type="match status" value="1"/>
</dbReference>
<dbReference type="Proteomes" id="UP000279307">
    <property type="component" value="Chromosome 13"/>
</dbReference>
<keyword evidence="1" id="KW-0853">WD repeat</keyword>
<dbReference type="GO" id="GO:0005739">
    <property type="term" value="C:mitochondrion"/>
    <property type="evidence" value="ECO:0007669"/>
    <property type="project" value="TreeGrafter"/>
</dbReference>
<sequence length="1373" mass="152500">MDIIQEHLAVPAKYMILTDGRISLTVHGNWLSRLLTAGPFTFIHHDRLSSDEIAAQPTHDELGGDWLRVYAKVYVKRYRNAIPLPRGRPVTSTRNQAELIFSQLLHYVAETNYRNLWKETYKKYYHPWNFVEQREQSTITANTNDVGIMHEVLNRMYGCTLVQVQHGVVLSVSNGTSSETHCNLAPVHFVVETASAFVVLYDQTASYSLRECVMYSPAALSTSHGKPLFVVYQLLRLSRDLHDRGLALGEITLSDILVTDNFTIQVLPKLSDNIYLKPESEGTSSSQESRERLAGSNTHGRRNGVSGTHNSDFGTNESIEKLCEMWVYNCISNFDYLTALNNLAGRRHGDPSCHHVMPWVTDFTSRNGGNWRDLTKSKFRLNKGDRQLDLTFDSQSTEALVQLFTQPHPQKIIPSPYWGKVPPRLRPTSSANKSKGDQTASKISDDEGQSSGIEEEELPMTATNASRSSPLVLSRLLSRSRGSLLSEDNIKSDKSVSQPIILPKDFNPVAAILQVETMHTFMNKINHQVYKPAVGLHDSSTNYKQIVAGGRIKEQQILGCLIVEIFLAGKFRATWNVEKTSFPQRFATCLNTLNTSADNLPKCIRNIVSLLLQTDIVPKSYNVGNAETSDASTASETSFRYPTITYMGLPPPSAHQFLQSILSGSLFPFSKYCQYLYNIVEMLQEYNGLVRELNSAVKSEDDADLALRTKTKYLCKISECKVKAIARELERLLPYAGGAREATLQLIVPHIVQIMEEPYSAVLAIWHLFDPIAKTLGPKDTADTFLPSITKLYENGSVMDTALYADILPAGTLAKFRTTRLYHRTFLLKLIVRLGLRRFLDNFINPLVEAVGGYKDYMQGSFDTVKAANRVEGGSEDNNGSNVWTKLETDVADSYSPPVLESSDVPDLQRNRAFEELRAVFTTEFAHKAYMLFYRCVDSEVIGQILKNHERIQELCHDYEQGVKTDASNTDNADKYTCDALPTVDRDVAQNVESIDKSACSFGNISVVGNRFEIQKDDAKAQSATEVGAAAAGREATCPSSAGRQLRGNWLAYWEHEIGRPDKDMIFNIKQIKLQSFSGHTNSVRCLYVLDNENSFMSGGRDKTVKLWSLRSQGDGSTVSSCQHTYTGHKKSILSLTFLESLRYAVTCDGAIHCWDPFMGSLLGCPESSRPVPVNTLASSPSPSTTLLVGTTDITLRVIDCRTFQYVNEMKVSMNPTGLIRCIAVAPSGNWVVLGQASGFLTILDTRTGLIIASWKGHECEVLQLEAINETTIVSSSLDQTIAVWSAVDGKLKFHMKCATEPVHCMATYEQELVIGTTANRIGVYSAVEVTASFSSSKLKSDAFKGVLTAMAVLPLNQLLLLGADNGGITLLC</sequence>
<dbReference type="OrthoDB" id="29306at2759"/>
<dbReference type="Gene3D" id="2.130.10.10">
    <property type="entry name" value="YVTN repeat-like/Quinoprotein amine dehydrogenase"/>
    <property type="match status" value="2"/>
</dbReference>
<dbReference type="PROSITE" id="PS50082">
    <property type="entry name" value="WD_REPEATS_2"/>
    <property type="match status" value="1"/>
</dbReference>
<reference evidence="4" key="2">
    <citation type="submission" date="2018-07" db="EMBL/GenBank/DDBJ databases">
        <authorList>
            <person name="Mckenzie S.K."/>
            <person name="Kronauer D.J.C."/>
        </authorList>
    </citation>
    <scope>NUCLEOTIDE SEQUENCE</scope>
    <source>
        <strain evidence="4">Clonal line C1</strain>
    </source>
</reference>
<dbReference type="SMART" id="SM00320">
    <property type="entry name" value="WD40"/>
    <property type="match status" value="5"/>
</dbReference>
<feature type="domain" description="BEACH" evidence="3">
    <location>
        <begin position="323"/>
        <end position="501"/>
    </location>
</feature>
<dbReference type="InterPro" id="IPR000409">
    <property type="entry name" value="BEACH_dom"/>
</dbReference>
<dbReference type="Pfam" id="PF02138">
    <property type="entry name" value="Beach"/>
    <property type="match status" value="1"/>
</dbReference>
<dbReference type="Pfam" id="PF00400">
    <property type="entry name" value="WD40"/>
    <property type="match status" value="2"/>
</dbReference>
<organism evidence="4">
    <name type="scientific">Ooceraea biroi</name>
    <name type="common">Clonal raider ant</name>
    <name type="synonym">Cerapachys biroi</name>
    <dbReference type="NCBI Taxonomy" id="2015173"/>
    <lineage>
        <taxon>Eukaryota</taxon>
        <taxon>Metazoa</taxon>
        <taxon>Ecdysozoa</taxon>
        <taxon>Arthropoda</taxon>
        <taxon>Hexapoda</taxon>
        <taxon>Insecta</taxon>
        <taxon>Pterygota</taxon>
        <taxon>Neoptera</taxon>
        <taxon>Endopterygota</taxon>
        <taxon>Hymenoptera</taxon>
        <taxon>Apocrita</taxon>
        <taxon>Aculeata</taxon>
        <taxon>Formicoidea</taxon>
        <taxon>Formicidae</taxon>
        <taxon>Dorylinae</taxon>
        <taxon>Ooceraea</taxon>
    </lineage>
</organism>
<dbReference type="GO" id="GO:0035014">
    <property type="term" value="F:phosphatidylinositol 3-kinase regulator activity"/>
    <property type="evidence" value="ECO:0007669"/>
    <property type="project" value="TreeGrafter"/>
</dbReference>
<name>A0A3L8D582_OOCBI</name>
<dbReference type="PANTHER" id="PTHR44662">
    <property type="entry name" value="WD REPEAT-CONTAINING PROTEIN 81"/>
    <property type="match status" value="1"/>
</dbReference>
<dbReference type="PROSITE" id="PS50294">
    <property type="entry name" value="WD_REPEATS_REGION"/>
    <property type="match status" value="1"/>
</dbReference>
<dbReference type="InterPro" id="IPR052651">
    <property type="entry name" value="WDR81"/>
</dbReference>
<dbReference type="InterPro" id="IPR001680">
    <property type="entry name" value="WD40_rpt"/>
</dbReference>
<evidence type="ECO:0000256" key="2">
    <source>
        <dbReference type="SAM" id="MobiDB-lite"/>
    </source>
</evidence>
<evidence type="ECO:0000256" key="1">
    <source>
        <dbReference type="PROSITE-ProRule" id="PRU00221"/>
    </source>
</evidence>
<accession>A0A3L8D582</accession>
<gene>
    <name evidence="4" type="ORF">DMN91_012295</name>
</gene>
<feature type="region of interest" description="Disordered" evidence="2">
    <location>
        <begin position="412"/>
        <end position="466"/>
    </location>
</feature>
<dbReference type="InterPro" id="IPR015943">
    <property type="entry name" value="WD40/YVTN_repeat-like_dom_sf"/>
</dbReference>
<dbReference type="SUPFAM" id="SSF81837">
    <property type="entry name" value="BEACH domain"/>
    <property type="match status" value="1"/>
</dbReference>
<dbReference type="InterPro" id="IPR036322">
    <property type="entry name" value="WD40_repeat_dom_sf"/>
</dbReference>
<reference evidence="4" key="1">
    <citation type="journal article" date="2018" name="Genome Res.">
        <title>The genomic architecture and molecular evolution of ant odorant receptors.</title>
        <authorList>
            <person name="McKenzie S.K."/>
            <person name="Kronauer D.J.C."/>
        </authorList>
    </citation>
    <scope>NUCLEOTIDE SEQUENCE [LARGE SCALE GENOMIC DNA]</scope>
    <source>
        <strain evidence="4">Clonal line C1</strain>
    </source>
</reference>
<comment type="caution">
    <text evidence="4">The sequence shown here is derived from an EMBL/GenBank/DDBJ whole genome shotgun (WGS) entry which is preliminary data.</text>
</comment>
<dbReference type="SUPFAM" id="SSF50978">
    <property type="entry name" value="WD40 repeat-like"/>
    <property type="match status" value="1"/>
</dbReference>
<dbReference type="Gene3D" id="1.10.1540.10">
    <property type="entry name" value="BEACH domain"/>
    <property type="match status" value="1"/>
</dbReference>
<dbReference type="GO" id="GO:0035973">
    <property type="term" value="P:aggrephagy"/>
    <property type="evidence" value="ECO:0007669"/>
    <property type="project" value="TreeGrafter"/>
</dbReference>
<feature type="compositionally biased region" description="Polar residues" evidence="2">
    <location>
        <begin position="427"/>
        <end position="442"/>
    </location>
</feature>
<proteinExistence type="predicted"/>
<dbReference type="EMBL" id="QOIP01000013">
    <property type="protein sequence ID" value="RLU15301.1"/>
    <property type="molecule type" value="Genomic_DNA"/>
</dbReference>
<dbReference type="PANTHER" id="PTHR44662:SF1">
    <property type="entry name" value="WD REPEAT-CONTAINING PROTEIN 81"/>
    <property type="match status" value="1"/>
</dbReference>